<gene>
    <name evidence="5" type="ORF">CAUJ_LOCUS8879</name>
</gene>
<dbReference type="GO" id="GO:0033735">
    <property type="term" value="F:aspartate dehydrogenase [NAD(P)+] activity"/>
    <property type="evidence" value="ECO:0007669"/>
    <property type="project" value="InterPro"/>
</dbReference>
<evidence type="ECO:0000313" key="6">
    <source>
        <dbReference type="Proteomes" id="UP000835052"/>
    </source>
</evidence>
<comment type="similarity">
    <text evidence="1">Belongs to the L-aspartate dehydrogenase family.</text>
</comment>
<proteinExistence type="inferred from homology"/>
<dbReference type="Gene3D" id="3.40.50.720">
    <property type="entry name" value="NAD(P)-binding Rossmann-like Domain"/>
    <property type="match status" value="1"/>
</dbReference>
<dbReference type="PANTHER" id="PTHR31873:SF6">
    <property type="entry name" value="ASPARTATE DEHYDROGENASE DOMAIN-CONTAINING PROTEIN"/>
    <property type="match status" value="1"/>
</dbReference>
<evidence type="ECO:0000256" key="2">
    <source>
        <dbReference type="ARBA" id="ARBA00020169"/>
    </source>
</evidence>
<dbReference type="EMBL" id="CAJGYM010000031">
    <property type="protein sequence ID" value="CAD6192960.1"/>
    <property type="molecule type" value="Genomic_DNA"/>
</dbReference>
<feature type="domain" description="Aspartate dehydrogenase" evidence="3">
    <location>
        <begin position="180"/>
        <end position="264"/>
    </location>
</feature>
<evidence type="ECO:0000256" key="1">
    <source>
        <dbReference type="ARBA" id="ARBA00008331"/>
    </source>
</evidence>
<dbReference type="GO" id="GO:0009435">
    <property type="term" value="P:NAD+ biosynthetic process"/>
    <property type="evidence" value="ECO:0007669"/>
    <property type="project" value="InterPro"/>
</dbReference>
<reference evidence="5" key="1">
    <citation type="submission" date="2020-10" db="EMBL/GenBank/DDBJ databases">
        <authorList>
            <person name="Kikuchi T."/>
        </authorList>
    </citation>
    <scope>NUCLEOTIDE SEQUENCE</scope>
    <source>
        <strain evidence="5">NKZ352</strain>
    </source>
</reference>
<dbReference type="SUPFAM" id="SSF55347">
    <property type="entry name" value="Glyceraldehyde-3-phosphate dehydrogenase-like, C-terminal domain"/>
    <property type="match status" value="1"/>
</dbReference>
<evidence type="ECO:0000259" key="3">
    <source>
        <dbReference type="Pfam" id="PF01958"/>
    </source>
</evidence>
<evidence type="ECO:0000313" key="5">
    <source>
        <dbReference type="EMBL" id="CAD6192960.1"/>
    </source>
</evidence>
<dbReference type="SUPFAM" id="SSF51735">
    <property type="entry name" value="NAD(P)-binding Rossmann-fold domains"/>
    <property type="match status" value="1"/>
</dbReference>
<keyword evidence="6" id="KW-1185">Reference proteome</keyword>
<accession>A0A8S1HI96</accession>
<dbReference type="InterPro" id="IPR005106">
    <property type="entry name" value="Asp/hSer_DH_NAD-bd"/>
</dbReference>
<feature type="domain" description="Aspartate/homoserine dehydrogenase NAD-binding" evidence="4">
    <location>
        <begin position="24"/>
        <end position="129"/>
    </location>
</feature>
<dbReference type="Pfam" id="PF01958">
    <property type="entry name" value="Asp_DH_C"/>
    <property type="match status" value="1"/>
</dbReference>
<dbReference type="OrthoDB" id="4310724at2759"/>
<dbReference type="InterPro" id="IPR036291">
    <property type="entry name" value="NAD(P)-bd_dom_sf"/>
</dbReference>
<dbReference type="GO" id="GO:0050661">
    <property type="term" value="F:NADP binding"/>
    <property type="evidence" value="ECO:0007669"/>
    <property type="project" value="InterPro"/>
</dbReference>
<sequence>MTVKEKSIGTRPKKENHSLLAFIGYGHLGKFLIEKLRERPDEYEVVKVWNRTRDSENGVESLENIDAGALKSLDLVIEVAHPNIIETYGELILEHADLFIGSPTCLASQDLLDKLTKKSLALKRKVLVPAGAFWGANDIRKMADLGSLKGLTVTMTKHPSSFKLNSPLKEINEEAKKETEKATVLFEGTVRDLCPLAPNNVNTMAGAAIAASNLGFYGVVARLVSDPKMTDWHIVEVKVEGPDGFEVTTVRKNPAKPGAVTGQLTYYSFFSSIQESRYKPFGVHLC</sequence>
<dbReference type="Gene3D" id="3.30.360.10">
    <property type="entry name" value="Dihydrodipicolinate Reductase, domain 2"/>
    <property type="match status" value="1"/>
</dbReference>
<dbReference type="Proteomes" id="UP000835052">
    <property type="component" value="Unassembled WGS sequence"/>
</dbReference>
<dbReference type="InterPro" id="IPR002811">
    <property type="entry name" value="Asp_DH"/>
</dbReference>
<dbReference type="Pfam" id="PF03447">
    <property type="entry name" value="NAD_binding_3"/>
    <property type="match status" value="1"/>
</dbReference>
<dbReference type="PANTHER" id="PTHR31873">
    <property type="entry name" value="L-ASPARTATE DEHYDROGENASE-RELATED"/>
    <property type="match status" value="1"/>
</dbReference>
<protein>
    <recommendedName>
        <fullName evidence="2">Aspartate dehydrogenase domain-containing protein</fullName>
    </recommendedName>
</protein>
<comment type="caution">
    <text evidence="5">The sequence shown here is derived from an EMBL/GenBank/DDBJ whole genome shotgun (WGS) entry which is preliminary data.</text>
</comment>
<evidence type="ECO:0000259" key="4">
    <source>
        <dbReference type="Pfam" id="PF03447"/>
    </source>
</evidence>
<dbReference type="AlphaFoldDB" id="A0A8S1HI96"/>
<organism evidence="5 6">
    <name type="scientific">Caenorhabditis auriculariae</name>
    <dbReference type="NCBI Taxonomy" id="2777116"/>
    <lineage>
        <taxon>Eukaryota</taxon>
        <taxon>Metazoa</taxon>
        <taxon>Ecdysozoa</taxon>
        <taxon>Nematoda</taxon>
        <taxon>Chromadorea</taxon>
        <taxon>Rhabditida</taxon>
        <taxon>Rhabditina</taxon>
        <taxon>Rhabditomorpha</taxon>
        <taxon>Rhabditoidea</taxon>
        <taxon>Rhabditidae</taxon>
        <taxon>Peloderinae</taxon>
        <taxon>Caenorhabditis</taxon>
    </lineage>
</organism>
<name>A0A8S1HI96_9PELO</name>